<name>A0ABV8IU32_9ACTN</name>
<sequence length="184" mass="18758">MPIVRRMIVLLLMAGAAGCGDDPGILNPPPSVPPGSPLTVGPVTGCPDAIGREDEPGGTYRVVADVVAVPAPGQVLEPAEQTSGEGPTRLFAKWGLLVRSGVTADLSLLPGWADRARLSWGDTDVEPATAVRVIACPGDGGWSVFAGGTWVIEPDCVPIRITTANGEEATAELSIGTPCSRPGG</sequence>
<evidence type="ECO:0000256" key="1">
    <source>
        <dbReference type="SAM" id="SignalP"/>
    </source>
</evidence>
<gene>
    <name evidence="2" type="ORF">ACFO0C_15655</name>
</gene>
<dbReference type="Proteomes" id="UP001595867">
    <property type="component" value="Unassembled WGS sequence"/>
</dbReference>
<proteinExistence type="predicted"/>
<dbReference type="PROSITE" id="PS51257">
    <property type="entry name" value="PROKAR_LIPOPROTEIN"/>
    <property type="match status" value="1"/>
</dbReference>
<protein>
    <submittedName>
        <fullName evidence="2">Uncharacterized protein</fullName>
    </submittedName>
</protein>
<reference evidence="3" key="1">
    <citation type="journal article" date="2019" name="Int. J. Syst. Evol. Microbiol.">
        <title>The Global Catalogue of Microorganisms (GCM) 10K type strain sequencing project: providing services to taxonomists for standard genome sequencing and annotation.</title>
        <authorList>
            <consortium name="The Broad Institute Genomics Platform"/>
            <consortium name="The Broad Institute Genome Sequencing Center for Infectious Disease"/>
            <person name="Wu L."/>
            <person name="Ma J."/>
        </authorList>
    </citation>
    <scope>NUCLEOTIDE SEQUENCE [LARGE SCALE GENOMIC DNA]</scope>
    <source>
        <strain evidence="3">TBRC 5832</strain>
    </source>
</reference>
<accession>A0ABV8IU32</accession>
<dbReference type="RefSeq" id="WP_378067336.1">
    <property type="nucleotide sequence ID" value="NZ_JBHSBL010000015.1"/>
</dbReference>
<evidence type="ECO:0000313" key="2">
    <source>
        <dbReference type="EMBL" id="MFC4066368.1"/>
    </source>
</evidence>
<organism evidence="2 3">
    <name type="scientific">Actinoplanes subglobosus</name>
    <dbReference type="NCBI Taxonomy" id="1547892"/>
    <lineage>
        <taxon>Bacteria</taxon>
        <taxon>Bacillati</taxon>
        <taxon>Actinomycetota</taxon>
        <taxon>Actinomycetes</taxon>
        <taxon>Micromonosporales</taxon>
        <taxon>Micromonosporaceae</taxon>
        <taxon>Actinoplanes</taxon>
    </lineage>
</organism>
<dbReference type="EMBL" id="JBHSBL010000015">
    <property type="protein sequence ID" value="MFC4066368.1"/>
    <property type="molecule type" value="Genomic_DNA"/>
</dbReference>
<feature type="chain" id="PRO_5046045254" evidence="1">
    <location>
        <begin position="20"/>
        <end position="184"/>
    </location>
</feature>
<keyword evidence="3" id="KW-1185">Reference proteome</keyword>
<comment type="caution">
    <text evidence="2">The sequence shown here is derived from an EMBL/GenBank/DDBJ whole genome shotgun (WGS) entry which is preliminary data.</text>
</comment>
<evidence type="ECO:0000313" key="3">
    <source>
        <dbReference type="Proteomes" id="UP001595867"/>
    </source>
</evidence>
<feature type="signal peptide" evidence="1">
    <location>
        <begin position="1"/>
        <end position="19"/>
    </location>
</feature>
<keyword evidence="1" id="KW-0732">Signal</keyword>